<dbReference type="InterPro" id="IPR036388">
    <property type="entry name" value="WH-like_DNA-bd_sf"/>
</dbReference>
<dbReference type="PANTHER" id="PTHR10815">
    <property type="entry name" value="METHYLATED-DNA--PROTEIN-CYSTEINE METHYLTRANSFERASE"/>
    <property type="match status" value="1"/>
</dbReference>
<dbReference type="GO" id="GO:0006281">
    <property type="term" value="P:DNA repair"/>
    <property type="evidence" value="ECO:0007669"/>
    <property type="project" value="UniProtKB-KW"/>
</dbReference>
<comment type="catalytic activity">
    <reaction evidence="8">
        <text>a 6-O-methyl-2'-deoxyguanosine in DNA + L-cysteinyl-[protein] = S-methyl-L-cysteinyl-[protein] + a 2'-deoxyguanosine in DNA</text>
        <dbReference type="Rhea" id="RHEA:24000"/>
        <dbReference type="Rhea" id="RHEA-COMP:10131"/>
        <dbReference type="Rhea" id="RHEA-COMP:10132"/>
        <dbReference type="Rhea" id="RHEA-COMP:11367"/>
        <dbReference type="Rhea" id="RHEA-COMP:11368"/>
        <dbReference type="ChEBI" id="CHEBI:29950"/>
        <dbReference type="ChEBI" id="CHEBI:82612"/>
        <dbReference type="ChEBI" id="CHEBI:85445"/>
        <dbReference type="ChEBI" id="CHEBI:85448"/>
        <dbReference type="EC" id="2.1.1.63"/>
    </reaction>
</comment>
<dbReference type="EMBL" id="LCUJ01000008">
    <property type="protein sequence ID" value="OCL97923.1"/>
    <property type="molecule type" value="Genomic_DNA"/>
</dbReference>
<name>A0A1C0B5J0_9BACT</name>
<dbReference type="InterPro" id="IPR014048">
    <property type="entry name" value="MethylDNA_cys_MeTrfase_DNA-bd"/>
</dbReference>
<dbReference type="NCBIfam" id="TIGR00589">
    <property type="entry name" value="ogt"/>
    <property type="match status" value="1"/>
</dbReference>
<evidence type="ECO:0000256" key="8">
    <source>
        <dbReference type="ARBA" id="ARBA00049348"/>
    </source>
</evidence>
<evidence type="ECO:0000256" key="1">
    <source>
        <dbReference type="ARBA" id="ARBA00001286"/>
    </source>
</evidence>
<dbReference type="PATRIC" id="fig|544718.43.peg.1612"/>
<accession>A0A1C0B5J0</accession>
<dbReference type="InterPro" id="IPR001497">
    <property type="entry name" value="MethylDNA_cys_MeTrfase_AS"/>
</dbReference>
<evidence type="ECO:0000256" key="6">
    <source>
        <dbReference type="ARBA" id="ARBA00022763"/>
    </source>
</evidence>
<dbReference type="CDD" id="cd06445">
    <property type="entry name" value="ATase"/>
    <property type="match status" value="1"/>
</dbReference>
<dbReference type="STRING" id="544718.AAX25_01647"/>
<evidence type="ECO:0000256" key="3">
    <source>
        <dbReference type="ARBA" id="ARBA00011918"/>
    </source>
</evidence>
<dbReference type="InterPro" id="IPR036217">
    <property type="entry name" value="MethylDNA_cys_MeTrfase_DNAb"/>
</dbReference>
<dbReference type="Proteomes" id="UP000093281">
    <property type="component" value="Unassembled WGS sequence"/>
</dbReference>
<dbReference type="PANTHER" id="PTHR10815:SF13">
    <property type="entry name" value="METHYLATED-DNA--PROTEIN-CYSTEINE METHYLTRANSFERASE"/>
    <property type="match status" value="1"/>
</dbReference>
<proteinExistence type="inferred from homology"/>
<organism evidence="10 11">
    <name type="scientific">Aliarcobacter thereius</name>
    <dbReference type="NCBI Taxonomy" id="544718"/>
    <lineage>
        <taxon>Bacteria</taxon>
        <taxon>Pseudomonadati</taxon>
        <taxon>Campylobacterota</taxon>
        <taxon>Epsilonproteobacteria</taxon>
        <taxon>Campylobacterales</taxon>
        <taxon>Arcobacteraceae</taxon>
        <taxon>Aliarcobacter</taxon>
    </lineage>
</organism>
<keyword evidence="5 10" id="KW-0808">Transferase</keyword>
<protein>
    <recommendedName>
        <fullName evidence="3">methylated-DNA--[protein]-cysteine S-methyltransferase</fullName>
        <ecNumber evidence="3">2.1.1.63</ecNumber>
    </recommendedName>
</protein>
<dbReference type="EC" id="2.1.1.63" evidence="3"/>
<keyword evidence="4 10" id="KW-0489">Methyltransferase</keyword>
<keyword evidence="7" id="KW-0234">DNA repair</keyword>
<comment type="catalytic activity">
    <reaction evidence="1">
        <text>a 4-O-methyl-thymidine in DNA + L-cysteinyl-[protein] = a thymidine in DNA + S-methyl-L-cysteinyl-[protein]</text>
        <dbReference type="Rhea" id="RHEA:53428"/>
        <dbReference type="Rhea" id="RHEA-COMP:10131"/>
        <dbReference type="Rhea" id="RHEA-COMP:10132"/>
        <dbReference type="Rhea" id="RHEA-COMP:13555"/>
        <dbReference type="Rhea" id="RHEA-COMP:13556"/>
        <dbReference type="ChEBI" id="CHEBI:29950"/>
        <dbReference type="ChEBI" id="CHEBI:82612"/>
        <dbReference type="ChEBI" id="CHEBI:137386"/>
        <dbReference type="ChEBI" id="CHEBI:137387"/>
        <dbReference type="EC" id="2.1.1.63"/>
    </reaction>
</comment>
<evidence type="ECO:0000256" key="2">
    <source>
        <dbReference type="ARBA" id="ARBA00008711"/>
    </source>
</evidence>
<dbReference type="OrthoDB" id="9802228at2"/>
<evidence type="ECO:0000256" key="5">
    <source>
        <dbReference type="ARBA" id="ARBA00022679"/>
    </source>
</evidence>
<comment type="similarity">
    <text evidence="2">Belongs to the MGMT family.</text>
</comment>
<dbReference type="GO" id="GO:0032259">
    <property type="term" value="P:methylation"/>
    <property type="evidence" value="ECO:0007669"/>
    <property type="project" value="UniProtKB-KW"/>
</dbReference>
<evidence type="ECO:0000256" key="4">
    <source>
        <dbReference type="ARBA" id="ARBA00022603"/>
    </source>
</evidence>
<reference evidence="11" key="1">
    <citation type="submission" date="2015-05" db="EMBL/GenBank/DDBJ databases">
        <authorList>
            <person name="Rovetto F."/>
            <person name="Cocolin L."/>
            <person name="Illeghems K."/>
            <person name="Van Nieuwerburgh F."/>
            <person name="Houf K."/>
        </authorList>
    </citation>
    <scope>NUCLEOTIDE SEQUENCE [LARGE SCALE GENOMIC DNA]</scope>
    <source>
        <strain evidence="11">DU22</strain>
    </source>
</reference>
<dbReference type="RefSeq" id="WP_066184701.1">
    <property type="nucleotide sequence ID" value="NZ_LCUJ01000008.1"/>
</dbReference>
<evidence type="ECO:0000259" key="9">
    <source>
        <dbReference type="Pfam" id="PF01035"/>
    </source>
</evidence>
<evidence type="ECO:0000313" key="10">
    <source>
        <dbReference type="EMBL" id="OCL97923.1"/>
    </source>
</evidence>
<dbReference type="Gene3D" id="1.10.10.10">
    <property type="entry name" value="Winged helix-like DNA-binding domain superfamily/Winged helix DNA-binding domain"/>
    <property type="match status" value="1"/>
</dbReference>
<dbReference type="GO" id="GO:0003908">
    <property type="term" value="F:methylated-DNA-[protein]-cysteine S-methyltransferase activity"/>
    <property type="evidence" value="ECO:0007669"/>
    <property type="project" value="UniProtKB-EC"/>
</dbReference>
<dbReference type="FunFam" id="1.10.10.10:FF:000214">
    <property type="entry name" value="Methylated-DNA--protein-cysteine methyltransferase"/>
    <property type="match status" value="1"/>
</dbReference>
<keyword evidence="6" id="KW-0227">DNA damage</keyword>
<dbReference type="AlphaFoldDB" id="A0A1C0B5J0"/>
<dbReference type="Pfam" id="PF01035">
    <property type="entry name" value="DNA_binding_1"/>
    <property type="match status" value="1"/>
</dbReference>
<dbReference type="SUPFAM" id="SSF53155">
    <property type="entry name" value="Methylated DNA-protein cysteine methyltransferase domain"/>
    <property type="match status" value="1"/>
</dbReference>
<gene>
    <name evidence="10" type="primary">adaB</name>
    <name evidence="10" type="ORF">AAX29_01779</name>
</gene>
<dbReference type="InterPro" id="IPR036631">
    <property type="entry name" value="MGMT_N_sf"/>
</dbReference>
<dbReference type="PROSITE" id="PS00374">
    <property type="entry name" value="MGMT"/>
    <property type="match status" value="1"/>
</dbReference>
<dbReference type="SUPFAM" id="SSF46767">
    <property type="entry name" value="Methylated DNA-protein cysteine methyltransferase, C-terminal domain"/>
    <property type="match status" value="1"/>
</dbReference>
<evidence type="ECO:0000256" key="7">
    <source>
        <dbReference type="ARBA" id="ARBA00023204"/>
    </source>
</evidence>
<evidence type="ECO:0000313" key="11">
    <source>
        <dbReference type="Proteomes" id="UP000093281"/>
    </source>
</evidence>
<feature type="domain" description="Methylated-DNA-[protein]-cysteine S-methyltransferase DNA binding" evidence="9">
    <location>
        <begin position="89"/>
        <end position="168"/>
    </location>
</feature>
<sequence length="173" mass="20160">MNSESKIFFSSFTIHKITFQVISYDSDLIYLSPFSKDFNKSLEFFKKELNSEYVEKNDEEFIKLKEELIEYFNNKRVSFTISYKTFGTEFQKKVWNILTTIPYGKTISYKEEASMLGNEKAFRAVANANGRNRISIIIPCHRVISHNGEIGGYTGGIDIKKELLRVESINQKY</sequence>
<comment type="caution">
    <text evidence="10">The sequence shown here is derived from an EMBL/GenBank/DDBJ whole genome shotgun (WGS) entry which is preliminary data.</text>
</comment>